<keyword evidence="4" id="KW-0808">Transferase</keyword>
<evidence type="ECO:0000313" key="5">
    <source>
        <dbReference type="Proteomes" id="UP000186549"/>
    </source>
</evidence>
<evidence type="ECO:0000313" key="4">
    <source>
        <dbReference type="EMBL" id="OKZ35139.1"/>
    </source>
</evidence>
<dbReference type="Pfam" id="PF02397">
    <property type="entry name" value="Bac_transf"/>
    <property type="match status" value="1"/>
</dbReference>
<comment type="caution">
    <text evidence="4">The sequence shown here is derived from an EMBL/GenBank/DDBJ whole genome shotgun (WGS) entry which is preliminary data.</text>
</comment>
<sequence>MEQQTDAFIPDGMNAFQRNVKRIGDCLIAFIALIIFSPLFLYCYIAVKREDGGPAIFKQERIGRFGKPFNIYKFRSMRLDAEKFGPALYKGGEDPRLTKIGKFLREHHLDELPQLWNVFIGDMAFIGPRPERKFYIDQIMEHDPRYRFLYQIRPGVTSYATLYNGYTDTMEKMLRRLRYDLFYLEHRSWFFDFKILVKTFLNIAFGKKF</sequence>
<feature type="domain" description="Bacterial sugar transferase" evidence="3">
    <location>
        <begin position="21"/>
        <end position="203"/>
    </location>
</feature>
<keyword evidence="2" id="KW-0812">Transmembrane</keyword>
<keyword evidence="2" id="KW-0472">Membrane</keyword>
<dbReference type="InterPro" id="IPR003362">
    <property type="entry name" value="Bact_transf"/>
</dbReference>
<protein>
    <submittedName>
        <fullName evidence="4">Sugar transferase</fullName>
    </submittedName>
</protein>
<dbReference type="Proteomes" id="UP000186549">
    <property type="component" value="Unassembled WGS sequence"/>
</dbReference>
<comment type="similarity">
    <text evidence="1">Belongs to the bacterial sugar transferase family.</text>
</comment>
<dbReference type="AlphaFoldDB" id="A0A1Q6I8R4"/>
<dbReference type="EMBL" id="MNQU01000179">
    <property type="protein sequence ID" value="OKZ35139.1"/>
    <property type="molecule type" value="Genomic_DNA"/>
</dbReference>
<name>A0A1Q6I8R4_BACUN</name>
<feature type="transmembrane region" description="Helical" evidence="2">
    <location>
        <begin position="26"/>
        <end position="47"/>
    </location>
</feature>
<dbReference type="GO" id="GO:0016780">
    <property type="term" value="F:phosphotransferase activity, for other substituted phosphate groups"/>
    <property type="evidence" value="ECO:0007669"/>
    <property type="project" value="TreeGrafter"/>
</dbReference>
<evidence type="ECO:0000256" key="2">
    <source>
        <dbReference type="SAM" id="Phobius"/>
    </source>
</evidence>
<accession>A0A1Q6I8R4</accession>
<proteinExistence type="inferred from homology"/>
<evidence type="ECO:0000256" key="1">
    <source>
        <dbReference type="ARBA" id="ARBA00006464"/>
    </source>
</evidence>
<dbReference type="PANTHER" id="PTHR30576">
    <property type="entry name" value="COLANIC BIOSYNTHESIS UDP-GLUCOSE LIPID CARRIER TRANSFERASE"/>
    <property type="match status" value="1"/>
</dbReference>
<evidence type="ECO:0000259" key="3">
    <source>
        <dbReference type="Pfam" id="PF02397"/>
    </source>
</evidence>
<keyword evidence="2" id="KW-1133">Transmembrane helix</keyword>
<organism evidence="4 5">
    <name type="scientific">Bacteroides uniformis</name>
    <dbReference type="NCBI Taxonomy" id="820"/>
    <lineage>
        <taxon>Bacteria</taxon>
        <taxon>Pseudomonadati</taxon>
        <taxon>Bacteroidota</taxon>
        <taxon>Bacteroidia</taxon>
        <taxon>Bacteroidales</taxon>
        <taxon>Bacteroidaceae</taxon>
        <taxon>Bacteroides</taxon>
    </lineage>
</organism>
<dbReference type="PANTHER" id="PTHR30576:SF0">
    <property type="entry name" value="UNDECAPRENYL-PHOSPHATE N-ACETYLGALACTOSAMINYL 1-PHOSPHATE TRANSFERASE-RELATED"/>
    <property type="match status" value="1"/>
</dbReference>
<reference evidence="4 5" key="1">
    <citation type="journal article" date="2016" name="Nat. Biotechnol.">
        <title>Measurement of bacterial replication rates in microbial communities.</title>
        <authorList>
            <person name="Brown C.T."/>
            <person name="Olm M.R."/>
            <person name="Thomas B.C."/>
            <person name="Banfield J.F."/>
        </authorList>
    </citation>
    <scope>NUCLEOTIDE SEQUENCE [LARGE SCALE GENOMIC DNA]</scope>
    <source>
        <strain evidence="4">45_41</strain>
    </source>
</reference>
<gene>
    <name evidence="4" type="ORF">BHV79_07330</name>
</gene>